<dbReference type="PANTHER" id="PTHR37533:SF2">
    <property type="entry name" value="FLAGELLAR HOOK-LENGTH CONTROL PROTEIN"/>
    <property type="match status" value="1"/>
</dbReference>
<dbReference type="Proteomes" id="UP000653472">
    <property type="component" value="Unassembled WGS sequence"/>
</dbReference>
<gene>
    <name evidence="3" type="ORF">G7Y82_05150</name>
</gene>
<dbReference type="Pfam" id="PF02120">
    <property type="entry name" value="Flg_hook"/>
    <property type="match status" value="1"/>
</dbReference>
<evidence type="ECO:0000256" key="1">
    <source>
        <dbReference type="SAM" id="MobiDB-lite"/>
    </source>
</evidence>
<dbReference type="Gene3D" id="3.30.750.140">
    <property type="match status" value="1"/>
</dbReference>
<protein>
    <recommendedName>
        <fullName evidence="2">Flagellar hook-length control protein-like C-terminal domain-containing protein</fullName>
    </recommendedName>
</protein>
<feature type="region of interest" description="Disordered" evidence="1">
    <location>
        <begin position="382"/>
        <end position="404"/>
    </location>
</feature>
<feature type="region of interest" description="Disordered" evidence="1">
    <location>
        <begin position="1"/>
        <end position="146"/>
    </location>
</feature>
<evidence type="ECO:0000313" key="4">
    <source>
        <dbReference type="Proteomes" id="UP000653472"/>
    </source>
</evidence>
<dbReference type="PANTHER" id="PTHR37533">
    <property type="entry name" value="FLAGELLAR HOOK-LENGTH CONTROL PROTEIN"/>
    <property type="match status" value="1"/>
</dbReference>
<comment type="caution">
    <text evidence="3">The sequence shown here is derived from an EMBL/GenBank/DDBJ whole genome shotgun (WGS) entry which is preliminary data.</text>
</comment>
<dbReference type="InterPro" id="IPR021136">
    <property type="entry name" value="Flagellar_hook_control-like_C"/>
</dbReference>
<name>A0A970B5L1_9GAMM</name>
<dbReference type="AlphaFoldDB" id="A0A970B5L1"/>
<evidence type="ECO:0000259" key="2">
    <source>
        <dbReference type="Pfam" id="PF02120"/>
    </source>
</evidence>
<proteinExistence type="predicted"/>
<dbReference type="CDD" id="cd17470">
    <property type="entry name" value="T3SS_Flik_C"/>
    <property type="match status" value="1"/>
</dbReference>
<sequence>MNAALAVAARSGADSAPVARQQASAGRGGDFASLLGASSASTAAAPAVADRPSSNVAVQANTAPPAQTADPQPGASCAAADGTRSSAAAAADHQHVADPRAPASDSVNEASATLGGSPVDAEAPAANDAHDVDTQDDVGTADQDADAPGWLQSLRQSLSLLFGAAPAAPAEDVPESAATTAPPIAPHPASATAPGAVAAVVPDADGITALGDLDPAGADKAQPDAAPFVDRQRPVGDARFDAMLSALQSHDAGASAHGIASAAVAPASATPNAGSTTPPVHTPPMTLPPEHSQFVESLGERIVWAADGAANGELSQATIELHPAELGCLRIQVQMRGDTAHVAFSADNPATRALLSDALPQLREMMSAQGVQLLRAQVDARSVPNGRQAATSGSVAVAESDSTSAASRRRVTRVKLVDAYV</sequence>
<feature type="domain" description="Flagellar hook-length control protein-like C-terminal" evidence="2">
    <location>
        <begin position="310"/>
        <end position="382"/>
    </location>
</feature>
<feature type="region of interest" description="Disordered" evidence="1">
    <location>
        <begin position="171"/>
        <end position="191"/>
    </location>
</feature>
<dbReference type="InterPro" id="IPR052563">
    <property type="entry name" value="FliK"/>
</dbReference>
<reference evidence="3" key="1">
    <citation type="submission" date="2020-03" db="EMBL/GenBank/DDBJ databases">
        <title>Solimonas marina sp. nov., isolated from deep seawater of the Pacific Ocean.</title>
        <authorList>
            <person name="Liu X."/>
            <person name="Lai Q."/>
            <person name="Sun F."/>
            <person name="Gai Y."/>
            <person name="Li G."/>
            <person name="Shao Z."/>
        </authorList>
    </citation>
    <scope>NUCLEOTIDE SEQUENCE</scope>
    <source>
        <strain evidence="3">C16B3</strain>
    </source>
</reference>
<keyword evidence="4" id="KW-1185">Reference proteome</keyword>
<accession>A0A970B5L1</accession>
<evidence type="ECO:0000313" key="3">
    <source>
        <dbReference type="EMBL" id="NKF21695.1"/>
    </source>
</evidence>
<dbReference type="InterPro" id="IPR038610">
    <property type="entry name" value="FliK-like_C_sf"/>
</dbReference>
<feature type="compositionally biased region" description="Low complexity" evidence="1">
    <location>
        <begin position="78"/>
        <end position="91"/>
    </location>
</feature>
<organism evidence="3 4">
    <name type="scientific">Solimonas marina</name>
    <dbReference type="NCBI Taxonomy" id="2714601"/>
    <lineage>
        <taxon>Bacteria</taxon>
        <taxon>Pseudomonadati</taxon>
        <taxon>Pseudomonadota</taxon>
        <taxon>Gammaproteobacteria</taxon>
        <taxon>Nevskiales</taxon>
        <taxon>Nevskiaceae</taxon>
        <taxon>Solimonas</taxon>
    </lineage>
</organism>
<dbReference type="EMBL" id="JAAVXB010000002">
    <property type="protein sequence ID" value="NKF21695.1"/>
    <property type="molecule type" value="Genomic_DNA"/>
</dbReference>
<dbReference type="RefSeq" id="WP_168146936.1">
    <property type="nucleotide sequence ID" value="NZ_JAAVXB010000002.1"/>
</dbReference>
<feature type="compositionally biased region" description="Low complexity" evidence="1">
    <location>
        <begin position="32"/>
        <end position="69"/>
    </location>
</feature>